<dbReference type="HOGENOM" id="CLU_798374_0_0_2"/>
<dbReference type="eggNOG" id="arCOG05702">
    <property type="taxonomic scope" value="Archaea"/>
</dbReference>
<gene>
    <name evidence="1" type="ordered locus">Pcal_1988</name>
</gene>
<organism evidence="1 2">
    <name type="scientific">Pyrobaculum calidifontis (strain DSM 21063 / JCM 11548 / VA1)</name>
    <dbReference type="NCBI Taxonomy" id="410359"/>
    <lineage>
        <taxon>Archaea</taxon>
        <taxon>Thermoproteota</taxon>
        <taxon>Thermoprotei</taxon>
        <taxon>Thermoproteales</taxon>
        <taxon>Thermoproteaceae</taxon>
        <taxon>Pyrobaculum</taxon>
    </lineage>
</organism>
<dbReference type="GeneID" id="4909398"/>
<name>A3MXN6_PYRCJ</name>
<dbReference type="AlphaFoldDB" id="A3MXN6"/>
<evidence type="ECO:0000313" key="2">
    <source>
        <dbReference type="Proteomes" id="UP000001431"/>
    </source>
</evidence>
<dbReference type="InterPro" id="IPR027417">
    <property type="entry name" value="P-loop_NTPase"/>
</dbReference>
<dbReference type="EMBL" id="CP000561">
    <property type="protein sequence ID" value="ABO09403.1"/>
    <property type="molecule type" value="Genomic_DNA"/>
</dbReference>
<accession>A3MXN6</accession>
<evidence type="ECO:0000313" key="1">
    <source>
        <dbReference type="EMBL" id="ABO09403.1"/>
    </source>
</evidence>
<proteinExistence type="predicted"/>
<dbReference type="Proteomes" id="UP000001431">
    <property type="component" value="Chromosome"/>
</dbReference>
<keyword evidence="2" id="KW-1185">Reference proteome</keyword>
<dbReference type="SUPFAM" id="SSF52540">
    <property type="entry name" value="P-loop containing nucleoside triphosphate hydrolases"/>
    <property type="match status" value="1"/>
</dbReference>
<reference evidence="1" key="1">
    <citation type="submission" date="2007-02" db="EMBL/GenBank/DDBJ databases">
        <title>Complete sequence of Pyrobaculum calidifontis JCM 11548.</title>
        <authorList>
            <consortium name="US DOE Joint Genome Institute"/>
            <person name="Copeland A."/>
            <person name="Lucas S."/>
            <person name="Lapidus A."/>
            <person name="Barry K."/>
            <person name="Glavina del Rio T."/>
            <person name="Dalin E."/>
            <person name="Tice H."/>
            <person name="Pitluck S."/>
            <person name="Chain P."/>
            <person name="Malfatti S."/>
            <person name="Shin M."/>
            <person name="Vergez L."/>
            <person name="Schmutz J."/>
            <person name="Larimer F."/>
            <person name="Land M."/>
            <person name="Hauser L."/>
            <person name="Kyrpides N."/>
            <person name="Mikhailova N."/>
            <person name="Cozen A.E."/>
            <person name="Fitz-Gibbon S.T."/>
            <person name="House C.H."/>
            <person name="Saltikov C."/>
            <person name="Lowe T.M."/>
            <person name="Richardson P."/>
        </authorList>
    </citation>
    <scope>NUCLEOTIDE SEQUENCE [LARGE SCALE GENOMIC DNA]</scope>
    <source>
        <strain evidence="1">JCM 11548</strain>
    </source>
</reference>
<dbReference type="OrthoDB" id="25344at2157"/>
<sequence length="347" mass="38377">MIRRICLKKFKAVEEGCVELGGLTILYGPPNSGKTSFMEALALLMQSRGEQWLALEGPLLIVHEPEDLHYGGDLSIPFVVEFEAEVEGGAYGYGYKYATASNYVEQWVSKGGEVLAHAAKRGERGVLLKPVEAELCTAPYAVLNEDVLITCGAVEDEKLREAERALLALRIGLRDKFYFVSGRRLAAWKYTYETHVDLMPATSVGPEGQFTPHHLSRILTQSQFERLREELYQYLPLADVEDVRVGLVKSGRIAMYIKRRGMWTNSYNAGTYTKAILPVLLQLLLANQGAAVFIDDIDLGSPSNRAEEILGAVADLAKRRGLQVVASAREPSFAAAAERLGFHVARL</sequence>
<dbReference type="Gene3D" id="3.40.50.300">
    <property type="entry name" value="P-loop containing nucleotide triphosphate hydrolases"/>
    <property type="match status" value="1"/>
</dbReference>
<protein>
    <recommendedName>
        <fullName evidence="3">ATPase AAA-type core domain-containing protein</fullName>
    </recommendedName>
</protein>
<dbReference type="KEGG" id="pcl:Pcal_1988"/>
<dbReference type="STRING" id="410359.Pcal_1988"/>
<dbReference type="RefSeq" id="WP_011850661.1">
    <property type="nucleotide sequence ID" value="NC_009073.1"/>
</dbReference>
<evidence type="ECO:0008006" key="3">
    <source>
        <dbReference type="Google" id="ProtNLM"/>
    </source>
</evidence>